<organism evidence="1">
    <name type="scientific">Anguilla anguilla</name>
    <name type="common">European freshwater eel</name>
    <name type="synonym">Muraena anguilla</name>
    <dbReference type="NCBI Taxonomy" id="7936"/>
    <lineage>
        <taxon>Eukaryota</taxon>
        <taxon>Metazoa</taxon>
        <taxon>Chordata</taxon>
        <taxon>Craniata</taxon>
        <taxon>Vertebrata</taxon>
        <taxon>Euteleostomi</taxon>
        <taxon>Actinopterygii</taxon>
        <taxon>Neopterygii</taxon>
        <taxon>Teleostei</taxon>
        <taxon>Anguilliformes</taxon>
        <taxon>Anguillidae</taxon>
        <taxon>Anguilla</taxon>
    </lineage>
</organism>
<accession>A0A0E9TAM2</accession>
<name>A0A0E9TAM2_ANGAN</name>
<reference evidence="1" key="1">
    <citation type="submission" date="2014-11" db="EMBL/GenBank/DDBJ databases">
        <authorList>
            <person name="Amaro Gonzalez C."/>
        </authorList>
    </citation>
    <scope>NUCLEOTIDE SEQUENCE</scope>
</reference>
<sequence length="52" mass="6108">MSDLWSNWRSFQVRWCCRHAAECQREGKERKCALDACGKQSCEVEKNCQLAK</sequence>
<dbReference type="AlphaFoldDB" id="A0A0E9TAM2"/>
<dbReference type="EMBL" id="GBXM01058834">
    <property type="protein sequence ID" value="JAH49743.1"/>
    <property type="molecule type" value="Transcribed_RNA"/>
</dbReference>
<protein>
    <submittedName>
        <fullName evidence="1">Uncharacterized protein</fullName>
    </submittedName>
</protein>
<reference evidence="1" key="2">
    <citation type="journal article" date="2015" name="Fish Shellfish Immunol.">
        <title>Early steps in the European eel (Anguilla anguilla)-Vibrio vulnificus interaction in the gills: Role of the RtxA13 toxin.</title>
        <authorList>
            <person name="Callol A."/>
            <person name="Pajuelo D."/>
            <person name="Ebbesson L."/>
            <person name="Teles M."/>
            <person name="MacKenzie S."/>
            <person name="Amaro C."/>
        </authorList>
    </citation>
    <scope>NUCLEOTIDE SEQUENCE</scope>
</reference>
<evidence type="ECO:0000313" key="1">
    <source>
        <dbReference type="EMBL" id="JAH49743.1"/>
    </source>
</evidence>
<proteinExistence type="predicted"/>